<gene>
    <name evidence="2" type="ORF">RHGRI_004213</name>
</gene>
<dbReference type="InterPro" id="IPR001810">
    <property type="entry name" value="F-box_dom"/>
</dbReference>
<dbReference type="PANTHER" id="PTHR31672">
    <property type="entry name" value="BNACNNG10540D PROTEIN"/>
    <property type="match status" value="1"/>
</dbReference>
<protein>
    <recommendedName>
        <fullName evidence="1">F-box domain-containing protein</fullName>
    </recommendedName>
</protein>
<dbReference type="InterPro" id="IPR006527">
    <property type="entry name" value="F-box-assoc_dom_typ1"/>
</dbReference>
<dbReference type="CDD" id="cd22157">
    <property type="entry name" value="F-box_AtFBW1-like"/>
    <property type="match status" value="1"/>
</dbReference>
<evidence type="ECO:0000313" key="3">
    <source>
        <dbReference type="Proteomes" id="UP000823749"/>
    </source>
</evidence>
<evidence type="ECO:0000259" key="1">
    <source>
        <dbReference type="PROSITE" id="PS50181"/>
    </source>
</evidence>
<dbReference type="InterPro" id="IPR011048">
    <property type="entry name" value="Haem_d1_sf"/>
</dbReference>
<comment type="caution">
    <text evidence="2">The sequence shown here is derived from an EMBL/GenBank/DDBJ whole genome shotgun (WGS) entry which is preliminary data.</text>
</comment>
<evidence type="ECO:0000313" key="2">
    <source>
        <dbReference type="EMBL" id="KAG5561126.1"/>
    </source>
</evidence>
<accession>A0AAV6L879</accession>
<dbReference type="NCBIfam" id="TIGR01640">
    <property type="entry name" value="F_box_assoc_1"/>
    <property type="match status" value="1"/>
</dbReference>
<dbReference type="InterPro" id="IPR017451">
    <property type="entry name" value="F-box-assoc_interact_dom"/>
</dbReference>
<dbReference type="SUPFAM" id="SSF51004">
    <property type="entry name" value="C-terminal (heme d1) domain of cytochrome cd1-nitrite reductase"/>
    <property type="match status" value="1"/>
</dbReference>
<dbReference type="SMART" id="SM00256">
    <property type="entry name" value="FBOX"/>
    <property type="match status" value="1"/>
</dbReference>
<keyword evidence="3" id="KW-1185">Reference proteome</keyword>
<dbReference type="EMBL" id="JACTNZ010000002">
    <property type="protein sequence ID" value="KAG5561126.1"/>
    <property type="molecule type" value="Genomic_DNA"/>
</dbReference>
<reference evidence="2" key="1">
    <citation type="submission" date="2020-08" db="EMBL/GenBank/DDBJ databases">
        <title>Plant Genome Project.</title>
        <authorList>
            <person name="Zhang R.-G."/>
        </authorList>
    </citation>
    <scope>NUCLEOTIDE SEQUENCE</scope>
    <source>
        <strain evidence="2">WSP0</strain>
        <tissue evidence="2">Leaf</tissue>
    </source>
</reference>
<dbReference type="Pfam" id="PF00646">
    <property type="entry name" value="F-box"/>
    <property type="match status" value="1"/>
</dbReference>
<dbReference type="PANTHER" id="PTHR31672:SF13">
    <property type="entry name" value="F-BOX PROTEIN CPR30-LIKE"/>
    <property type="match status" value="1"/>
</dbReference>
<dbReference type="AlphaFoldDB" id="A0AAV6L879"/>
<dbReference type="InterPro" id="IPR036047">
    <property type="entry name" value="F-box-like_dom_sf"/>
</dbReference>
<feature type="domain" description="F-box" evidence="1">
    <location>
        <begin position="38"/>
        <end position="75"/>
    </location>
</feature>
<dbReference type="PROSITE" id="PS50181">
    <property type="entry name" value="FBOX"/>
    <property type="match status" value="1"/>
</dbReference>
<dbReference type="InterPro" id="IPR050796">
    <property type="entry name" value="SCF_F-box_component"/>
</dbReference>
<sequence>MLLSCPVHLHHFIYLFISTPSPPLTTTQTQTAPKAAAMSNGGTLPMDIVIDILSRLPVKSLCRFKSVSPEWNSLIFVPYFAKAHLNRAKTQNLKNLDQKIIIISTHHNLYLVDFADVNPTITILADFSSVRIRVLSSCDGLLLVSLVDNSNFLWNPSTREYKVLPTCPFALGPVRGVFRDVYGVGYDSSTDDYKVLKVVYNETETDSPTERGITIGAIYSLKTNAWRKIQDTIDYVPFWTTSCGVFFSGCLHFLCWKRTGSFVIVAFNLSDEIFREVLLPASFCEFEILDYRVAVVGGCLCLADLGRSYVIETTGGWMMKEYGVRESWTKFPIDVPKRF</sequence>
<dbReference type="Proteomes" id="UP000823749">
    <property type="component" value="Chromosome 2"/>
</dbReference>
<name>A0AAV6L879_9ERIC</name>
<dbReference type="SUPFAM" id="SSF81383">
    <property type="entry name" value="F-box domain"/>
    <property type="match status" value="1"/>
</dbReference>
<dbReference type="Gene3D" id="1.20.1280.50">
    <property type="match status" value="1"/>
</dbReference>
<dbReference type="Pfam" id="PF07734">
    <property type="entry name" value="FBA_1"/>
    <property type="match status" value="1"/>
</dbReference>
<organism evidence="2 3">
    <name type="scientific">Rhododendron griersonianum</name>
    <dbReference type="NCBI Taxonomy" id="479676"/>
    <lineage>
        <taxon>Eukaryota</taxon>
        <taxon>Viridiplantae</taxon>
        <taxon>Streptophyta</taxon>
        <taxon>Embryophyta</taxon>
        <taxon>Tracheophyta</taxon>
        <taxon>Spermatophyta</taxon>
        <taxon>Magnoliopsida</taxon>
        <taxon>eudicotyledons</taxon>
        <taxon>Gunneridae</taxon>
        <taxon>Pentapetalae</taxon>
        <taxon>asterids</taxon>
        <taxon>Ericales</taxon>
        <taxon>Ericaceae</taxon>
        <taxon>Ericoideae</taxon>
        <taxon>Rhodoreae</taxon>
        <taxon>Rhododendron</taxon>
    </lineage>
</organism>
<proteinExistence type="predicted"/>